<evidence type="ECO:0000313" key="1">
    <source>
        <dbReference type="EMBL" id="SDM87841.1"/>
    </source>
</evidence>
<dbReference type="EMBL" id="FNHZ01000003">
    <property type="protein sequence ID" value="SDM87841.1"/>
    <property type="molecule type" value="Genomic_DNA"/>
</dbReference>
<accession>A0A1G9WU96</accession>
<organism evidence="1 2">
    <name type="scientific">Lachnospira pectinoschiza</name>
    <dbReference type="NCBI Taxonomy" id="28052"/>
    <lineage>
        <taxon>Bacteria</taxon>
        <taxon>Bacillati</taxon>
        <taxon>Bacillota</taxon>
        <taxon>Clostridia</taxon>
        <taxon>Lachnospirales</taxon>
        <taxon>Lachnospiraceae</taxon>
        <taxon>Lachnospira</taxon>
    </lineage>
</organism>
<name>A0A1G9WU96_9FIRM</name>
<dbReference type="Pfam" id="PF14386">
    <property type="entry name" value="DUF4417"/>
    <property type="match status" value="1"/>
</dbReference>
<dbReference type="AlphaFoldDB" id="A0A1G9WU96"/>
<reference evidence="2" key="1">
    <citation type="submission" date="2016-10" db="EMBL/GenBank/DDBJ databases">
        <authorList>
            <person name="Varghese N."/>
            <person name="Submissions S."/>
        </authorList>
    </citation>
    <scope>NUCLEOTIDE SEQUENCE [LARGE SCALE GENOMIC DNA]</scope>
    <source>
        <strain evidence="2">M83</strain>
    </source>
</reference>
<dbReference type="Proteomes" id="UP000187651">
    <property type="component" value="Unassembled WGS sequence"/>
</dbReference>
<dbReference type="OrthoDB" id="9800801at2"/>
<dbReference type="InterPro" id="IPR025530">
    <property type="entry name" value="DUF4417"/>
</dbReference>
<proteinExistence type="predicted"/>
<evidence type="ECO:0008006" key="3">
    <source>
        <dbReference type="Google" id="ProtNLM"/>
    </source>
</evidence>
<keyword evidence="2" id="KW-1185">Reference proteome</keyword>
<dbReference type="RefSeq" id="WP_074521489.1">
    <property type="nucleotide sequence ID" value="NZ_FNHZ01000003.1"/>
</dbReference>
<evidence type="ECO:0000313" key="2">
    <source>
        <dbReference type="Proteomes" id="UP000187651"/>
    </source>
</evidence>
<protein>
    <recommendedName>
        <fullName evidence="3">DUF4417 domain-containing protein</fullName>
    </recommendedName>
</protein>
<gene>
    <name evidence="1" type="ORF">SAMN05216544_1340</name>
</gene>
<sequence length="179" mass="20872">MLKRKYANTFDTAICEYEHDYHFAELIYNPESMYEELSHYSAFITPDSSLYIDMPLCLQIANSYFNRAIGAYFQSKGIYVIPNIRWGDERTFTKCELPEKVAFLGAPKHSIVSVGTYGCIRTSQDKYYFKSGLDAMLQELNPKVVLVYGRMPDSIFQEYSNDTKFVQYDDWTTRKKKGD</sequence>